<dbReference type="InterPro" id="IPR008207">
    <property type="entry name" value="Sig_transdc_His_kin_Hpt_dom"/>
</dbReference>
<dbReference type="PANTHER" id="PTHR44591:SF25">
    <property type="entry name" value="CHEMOTAXIS TWO-COMPONENT RESPONSE REGULATOR"/>
    <property type="match status" value="1"/>
</dbReference>
<dbReference type="CDD" id="cd00156">
    <property type="entry name" value="REC"/>
    <property type="match status" value="1"/>
</dbReference>
<dbReference type="RefSeq" id="WP_179718114.1">
    <property type="nucleotide sequence ID" value="NZ_JACBZT010000001.1"/>
</dbReference>
<dbReference type="GO" id="GO:0000160">
    <property type="term" value="P:phosphorelay signal transduction system"/>
    <property type="evidence" value="ECO:0007669"/>
    <property type="project" value="InterPro"/>
</dbReference>
<dbReference type="AlphaFoldDB" id="A0A853CLC3"/>
<dbReference type="InterPro" id="IPR036641">
    <property type="entry name" value="HPT_dom_sf"/>
</dbReference>
<evidence type="ECO:0000256" key="2">
    <source>
        <dbReference type="PROSITE-ProRule" id="PRU00169"/>
    </source>
</evidence>
<keyword evidence="1" id="KW-0597">Phosphoprotein</keyword>
<dbReference type="PROSITE" id="PS50110">
    <property type="entry name" value="RESPONSE_REGULATORY"/>
    <property type="match status" value="1"/>
</dbReference>
<dbReference type="Pfam" id="PF01627">
    <property type="entry name" value="Hpt"/>
    <property type="match status" value="1"/>
</dbReference>
<dbReference type="PANTHER" id="PTHR44591">
    <property type="entry name" value="STRESS RESPONSE REGULATOR PROTEIN 1"/>
    <property type="match status" value="1"/>
</dbReference>
<evidence type="ECO:0000256" key="1">
    <source>
        <dbReference type="ARBA" id="ARBA00022553"/>
    </source>
</evidence>
<dbReference type="SUPFAM" id="SSF47226">
    <property type="entry name" value="Histidine-containing phosphotransfer domain, HPT domain"/>
    <property type="match status" value="1"/>
</dbReference>
<dbReference type="Proteomes" id="UP000541969">
    <property type="component" value="Unassembled WGS sequence"/>
</dbReference>
<dbReference type="InterPro" id="IPR011006">
    <property type="entry name" value="CheY-like_superfamily"/>
</dbReference>
<dbReference type="EMBL" id="JACBZT010000001">
    <property type="protein sequence ID" value="NYJ06763.1"/>
    <property type="molecule type" value="Genomic_DNA"/>
</dbReference>
<dbReference type="Gene3D" id="3.40.50.2300">
    <property type="match status" value="1"/>
</dbReference>
<dbReference type="InterPro" id="IPR001789">
    <property type="entry name" value="Sig_transdc_resp-reg_receiver"/>
</dbReference>
<name>A0A853CLC3_9ACTN</name>
<gene>
    <name evidence="4" type="ORF">GGQ55_003041</name>
</gene>
<comment type="caution">
    <text evidence="2">Lacks conserved residue(s) required for the propagation of feature annotation.</text>
</comment>
<dbReference type="SUPFAM" id="SSF52172">
    <property type="entry name" value="CheY-like"/>
    <property type="match status" value="1"/>
</dbReference>
<evidence type="ECO:0000313" key="5">
    <source>
        <dbReference type="Proteomes" id="UP000541969"/>
    </source>
</evidence>
<reference evidence="4 5" key="1">
    <citation type="submission" date="2020-07" db="EMBL/GenBank/DDBJ databases">
        <title>Sequencing the genomes of 1000 actinobacteria strains.</title>
        <authorList>
            <person name="Klenk H.-P."/>
        </authorList>
    </citation>
    <scope>NUCLEOTIDE SEQUENCE [LARGE SCALE GENOMIC DNA]</scope>
    <source>
        <strain evidence="4 5">DSM 104001</strain>
    </source>
</reference>
<keyword evidence="5" id="KW-1185">Reference proteome</keyword>
<accession>A0A853CLC3</accession>
<dbReference type="Gene3D" id="1.20.120.160">
    <property type="entry name" value="HPT domain"/>
    <property type="match status" value="1"/>
</dbReference>
<proteinExistence type="predicted"/>
<dbReference type="InterPro" id="IPR050595">
    <property type="entry name" value="Bact_response_regulator"/>
</dbReference>
<evidence type="ECO:0000259" key="3">
    <source>
        <dbReference type="PROSITE" id="PS50110"/>
    </source>
</evidence>
<protein>
    <submittedName>
        <fullName evidence="4">CheY-like chemotaxis protein</fullName>
    </submittedName>
</protein>
<evidence type="ECO:0000313" key="4">
    <source>
        <dbReference type="EMBL" id="NYJ06763.1"/>
    </source>
</evidence>
<organism evidence="4 5">
    <name type="scientific">Petropleomorpha daqingensis</name>
    <dbReference type="NCBI Taxonomy" id="2026353"/>
    <lineage>
        <taxon>Bacteria</taxon>
        <taxon>Bacillati</taxon>
        <taxon>Actinomycetota</taxon>
        <taxon>Actinomycetes</taxon>
        <taxon>Geodermatophilales</taxon>
        <taxon>Geodermatophilaceae</taxon>
        <taxon>Petropleomorpha</taxon>
    </lineage>
</organism>
<feature type="domain" description="Response regulatory" evidence="3">
    <location>
        <begin position="3"/>
        <end position="117"/>
    </location>
</feature>
<dbReference type="SMART" id="SM00448">
    <property type="entry name" value="REC"/>
    <property type="match status" value="1"/>
</dbReference>
<dbReference type="Pfam" id="PF00072">
    <property type="entry name" value="Response_reg"/>
    <property type="match status" value="1"/>
</dbReference>
<sequence>MLTALVVDPSPAARRRVGVLLRLGGWHVVQAADADQALRIAASRDLDLVVTEVDLPGETGLSLLARLRKGGSRARLLVITKNPDERIRAAAAGVGALACLAKPLDPWALIDFLRCRATGPAAQGPVRHLRVIREVEDLHDEDVDADTMDRLQEMYVSALPHRLSQIADSARSGDAMAVAAAAQTLAGASGQLGHPAIAMLCQEIAAEARRGVVSQVRLMELQDQCLRTTRITDRSLAGPVLAGI</sequence>
<comment type="caution">
    <text evidence="4">The sequence shown here is derived from an EMBL/GenBank/DDBJ whole genome shotgun (WGS) entry which is preliminary data.</text>
</comment>